<reference evidence="2 3" key="1">
    <citation type="submission" date="2019-02" db="EMBL/GenBank/DDBJ databases">
        <authorList>
            <consortium name="Pathogen Informatics"/>
        </authorList>
    </citation>
    <scope>NUCLEOTIDE SEQUENCE [LARGE SCALE GENOMIC DNA]</scope>
    <source>
        <strain evidence="2 3">3012STDY6944375</strain>
    </source>
</reference>
<protein>
    <submittedName>
        <fullName evidence="2">Protein of uncharacterized function (DUF1294)</fullName>
    </submittedName>
</protein>
<evidence type="ECO:0000256" key="1">
    <source>
        <dbReference type="SAM" id="Phobius"/>
    </source>
</evidence>
<evidence type="ECO:0000313" key="3">
    <source>
        <dbReference type="Proteomes" id="UP000290013"/>
    </source>
</evidence>
<accession>A0A4U8W8F3</accession>
<keyword evidence="1" id="KW-0472">Membrane</keyword>
<name>A0A4U8W8F3_9FLAO</name>
<evidence type="ECO:0000313" key="2">
    <source>
        <dbReference type="EMBL" id="VFB02511.1"/>
    </source>
</evidence>
<keyword evidence="1" id="KW-1133">Transmembrane helix</keyword>
<dbReference type="Pfam" id="PF06961">
    <property type="entry name" value="DUF1294"/>
    <property type="match status" value="1"/>
</dbReference>
<feature type="transmembrane region" description="Helical" evidence="1">
    <location>
        <begin position="12"/>
        <end position="31"/>
    </location>
</feature>
<keyword evidence="1" id="KW-0812">Transmembrane</keyword>
<dbReference type="EMBL" id="LR215974">
    <property type="protein sequence ID" value="VFB02511.1"/>
    <property type="molecule type" value="Genomic_DNA"/>
</dbReference>
<feature type="transmembrane region" description="Helical" evidence="1">
    <location>
        <begin position="79"/>
        <end position="97"/>
    </location>
</feature>
<dbReference type="Proteomes" id="UP000290013">
    <property type="component" value="Chromosome"/>
</dbReference>
<dbReference type="InterPro" id="IPR010718">
    <property type="entry name" value="DUF1294"/>
</dbReference>
<organism evidence="2 3">
    <name type="scientific">Chryseobacterium taihuense</name>
    <dbReference type="NCBI Taxonomy" id="1141221"/>
    <lineage>
        <taxon>Bacteria</taxon>
        <taxon>Pseudomonadati</taxon>
        <taxon>Bacteroidota</taxon>
        <taxon>Flavobacteriia</taxon>
        <taxon>Flavobacteriales</taxon>
        <taxon>Weeksellaceae</taxon>
        <taxon>Chryseobacterium group</taxon>
        <taxon>Chryseobacterium</taxon>
    </lineage>
</organism>
<proteinExistence type="predicted"/>
<sequence length="103" mass="11716">MVFNHKGSFRLCIFAAMIYYVSVISLISFGLFGLDKMKAVKRRRRISENTLLAATLLGGTIGTLLGMLVFRHKISKKFFIFKTVFVMAVQIMAVVAYNKFYCC</sequence>
<dbReference type="KEGG" id="ctai:NCTC12078_00487"/>
<feature type="transmembrane region" description="Helical" evidence="1">
    <location>
        <begin position="51"/>
        <end position="70"/>
    </location>
</feature>
<dbReference type="AlphaFoldDB" id="A0A4U8W8F3"/>
<gene>
    <name evidence="2" type="ORF">NCTC12078_00487</name>
</gene>